<protein>
    <submittedName>
        <fullName evidence="8">Transcription factor IIF subunit tfg1</fullName>
    </submittedName>
</protein>
<reference evidence="8" key="1">
    <citation type="submission" date="2022-10" db="EMBL/GenBank/DDBJ databases">
        <title>Culturing micro-colonial fungi from biological soil crusts in the Mojave desert and describing Neophaeococcomyces mojavensis, and introducing the new genera and species Taxawa tesnikishii.</title>
        <authorList>
            <person name="Kurbessoian T."/>
            <person name="Stajich J.E."/>
        </authorList>
    </citation>
    <scope>NUCLEOTIDE SEQUENCE</scope>
    <source>
        <strain evidence="8">TK_1</strain>
    </source>
</reference>
<dbReference type="EMBL" id="JAPDRL010000009">
    <property type="protein sequence ID" value="KAJ9668128.1"/>
    <property type="molecule type" value="Genomic_DNA"/>
</dbReference>
<feature type="compositionally biased region" description="Pro residues" evidence="7">
    <location>
        <begin position="1"/>
        <end position="11"/>
    </location>
</feature>
<feature type="region of interest" description="Disordered" evidence="7">
    <location>
        <begin position="398"/>
        <end position="626"/>
    </location>
</feature>
<evidence type="ECO:0000256" key="1">
    <source>
        <dbReference type="ARBA" id="ARBA00004123"/>
    </source>
</evidence>
<evidence type="ECO:0000256" key="4">
    <source>
        <dbReference type="ARBA" id="ARBA00023125"/>
    </source>
</evidence>
<keyword evidence="9" id="KW-1185">Reference proteome</keyword>
<feature type="compositionally biased region" description="Low complexity" evidence="7">
    <location>
        <begin position="598"/>
        <end position="615"/>
    </location>
</feature>
<sequence>MSASPAPPPGSTPNGAPSNAIPPRRPKANPLVAARRPPARRPPPPAGSANGVPGTASSRSTPSSSAFAPAAPPPVPADAQLFPVVTTRKDLLKSLRHHVMRLRAPGTIDLTQQRTKSEDGSEDSSAPGFVRPISLHRRRLDDDSGLQKDGDQKEGDEDDKQREQQQALKDERMRKRQENQAKIAPSAKNNRAARSGAFQKKTEQLFRTNDTPEAIKRQQLRYEEALPWHLEDDSGQRLYVGTYEAALSGCHVLLLPEETGQFRMLPLEKWYNFTAKQRVEKQPPPPSGAGAKKEEPAQWGILGTIARHRAKQAADEEERKTLGPRIKRPGEQDDAKPTSFFTGKRDVEDADIIDFELGEEFQDDEERDLFGADDEENIKETEEKLKKEQLKANVFELGNEQRAWQEEEEQKKAEELKKKLERDTRKALVKREKDYNYESDENFTDEANDPQSDSEDEAKRKEEEEKRREEERKALAENKDKDKTKSDKPPSGASTKGTNTPTGRPKQPEQPAKLASLKRPGSPNLSDASGNESTQRKKAKKNNHDANPALPSRPDVGSRKPSIAMRVAAGSGSDTEATATDGGKKPRLKIRMSPNGTPNGSRAGSPAAGGRPNGSRAGSPSAIAPLPSVAEIQAKIPPEGISMKDIIASFRERSKGRPMEFVQLLKQNARFDNKTKMFFPKPS</sequence>
<keyword evidence="4" id="KW-0238">DNA-binding</keyword>
<comment type="subcellular location">
    <subcellularLocation>
        <location evidence="1">Nucleus</location>
    </subcellularLocation>
</comment>
<evidence type="ECO:0000256" key="5">
    <source>
        <dbReference type="ARBA" id="ARBA00023163"/>
    </source>
</evidence>
<dbReference type="Proteomes" id="UP001172684">
    <property type="component" value="Unassembled WGS sequence"/>
</dbReference>
<gene>
    <name evidence="8" type="primary">TFG1</name>
    <name evidence="8" type="ORF">H2201_001934</name>
</gene>
<dbReference type="InterPro" id="IPR008851">
    <property type="entry name" value="TFIIF-alpha"/>
</dbReference>
<feature type="region of interest" description="Disordered" evidence="7">
    <location>
        <begin position="1"/>
        <end position="81"/>
    </location>
</feature>
<comment type="similarity">
    <text evidence="2">Belongs to the TFIIF alpha subunit family.</text>
</comment>
<evidence type="ECO:0000256" key="2">
    <source>
        <dbReference type="ARBA" id="ARBA00005249"/>
    </source>
</evidence>
<evidence type="ECO:0000256" key="6">
    <source>
        <dbReference type="ARBA" id="ARBA00023242"/>
    </source>
</evidence>
<proteinExistence type="inferred from homology"/>
<feature type="region of interest" description="Disordered" evidence="7">
    <location>
        <begin position="359"/>
        <end position="378"/>
    </location>
</feature>
<feature type="compositionally biased region" description="Polar residues" evidence="7">
    <location>
        <begin position="523"/>
        <end position="533"/>
    </location>
</feature>
<feature type="compositionally biased region" description="Basic and acidic residues" evidence="7">
    <location>
        <begin position="312"/>
        <end position="321"/>
    </location>
</feature>
<organism evidence="8 9">
    <name type="scientific">Coniosporium apollinis</name>
    <dbReference type="NCBI Taxonomy" id="61459"/>
    <lineage>
        <taxon>Eukaryota</taxon>
        <taxon>Fungi</taxon>
        <taxon>Dikarya</taxon>
        <taxon>Ascomycota</taxon>
        <taxon>Pezizomycotina</taxon>
        <taxon>Dothideomycetes</taxon>
        <taxon>Dothideomycetes incertae sedis</taxon>
        <taxon>Coniosporium</taxon>
    </lineage>
</organism>
<evidence type="ECO:0000256" key="7">
    <source>
        <dbReference type="SAM" id="MobiDB-lite"/>
    </source>
</evidence>
<feature type="compositionally biased region" description="Basic and acidic residues" evidence="7">
    <location>
        <begin position="139"/>
        <end position="179"/>
    </location>
</feature>
<keyword evidence="6" id="KW-0539">Nucleus</keyword>
<feature type="compositionally biased region" description="Low complexity" evidence="7">
    <location>
        <begin position="56"/>
        <end position="69"/>
    </location>
</feature>
<feature type="compositionally biased region" description="Basic and acidic residues" evidence="7">
    <location>
        <begin position="457"/>
        <end position="488"/>
    </location>
</feature>
<feature type="compositionally biased region" description="Acidic residues" evidence="7">
    <location>
        <begin position="437"/>
        <end position="456"/>
    </location>
</feature>
<feature type="region of interest" description="Disordered" evidence="7">
    <location>
        <begin position="310"/>
        <end position="343"/>
    </location>
</feature>
<feature type="compositionally biased region" description="Polar residues" evidence="7">
    <location>
        <begin position="492"/>
        <end position="502"/>
    </location>
</feature>
<evidence type="ECO:0000313" key="8">
    <source>
        <dbReference type="EMBL" id="KAJ9668128.1"/>
    </source>
</evidence>
<feature type="compositionally biased region" description="Acidic residues" evidence="7">
    <location>
        <begin position="359"/>
        <end position="377"/>
    </location>
</feature>
<dbReference type="InterPro" id="IPR011039">
    <property type="entry name" value="TFIIF_interaction"/>
</dbReference>
<feature type="region of interest" description="Disordered" evidence="7">
    <location>
        <begin position="99"/>
        <end position="212"/>
    </location>
</feature>
<feature type="compositionally biased region" description="Basic and acidic residues" evidence="7">
    <location>
        <begin position="403"/>
        <end position="436"/>
    </location>
</feature>
<keyword evidence="5" id="KW-0804">Transcription</keyword>
<keyword evidence="3" id="KW-0805">Transcription regulation</keyword>
<accession>A0ABQ9P1I7</accession>
<dbReference type="SUPFAM" id="SSF50916">
    <property type="entry name" value="Rap30/74 interaction domains"/>
    <property type="match status" value="1"/>
</dbReference>
<dbReference type="PANTHER" id="PTHR13011:SF0">
    <property type="entry name" value="GENERAL TRANSCRIPTION FACTOR IIF SUBUNIT 1"/>
    <property type="match status" value="1"/>
</dbReference>
<comment type="caution">
    <text evidence="8">The sequence shown here is derived from an EMBL/GenBank/DDBJ whole genome shotgun (WGS) entry which is preliminary data.</text>
</comment>
<name>A0ABQ9P1I7_9PEZI</name>
<evidence type="ECO:0000313" key="9">
    <source>
        <dbReference type="Proteomes" id="UP001172684"/>
    </source>
</evidence>
<dbReference type="PANTHER" id="PTHR13011">
    <property type="entry name" value="TFIIF-ALPHA"/>
    <property type="match status" value="1"/>
</dbReference>
<evidence type="ECO:0000256" key="3">
    <source>
        <dbReference type="ARBA" id="ARBA00023015"/>
    </source>
</evidence>